<comment type="caution">
    <text evidence="2">The sequence shown here is derived from an EMBL/GenBank/DDBJ whole genome shotgun (WGS) entry which is preliminary data.</text>
</comment>
<dbReference type="AlphaFoldDB" id="A0A2I0LG51"/>
<feature type="compositionally biased region" description="Basic and acidic residues" evidence="1">
    <location>
        <begin position="28"/>
        <end position="38"/>
    </location>
</feature>
<organism evidence="2 3">
    <name type="scientific">Punica granatum</name>
    <name type="common">Pomegranate</name>
    <dbReference type="NCBI Taxonomy" id="22663"/>
    <lineage>
        <taxon>Eukaryota</taxon>
        <taxon>Viridiplantae</taxon>
        <taxon>Streptophyta</taxon>
        <taxon>Embryophyta</taxon>
        <taxon>Tracheophyta</taxon>
        <taxon>Spermatophyta</taxon>
        <taxon>Magnoliopsida</taxon>
        <taxon>eudicotyledons</taxon>
        <taxon>Gunneridae</taxon>
        <taxon>Pentapetalae</taxon>
        <taxon>rosids</taxon>
        <taxon>malvids</taxon>
        <taxon>Myrtales</taxon>
        <taxon>Lythraceae</taxon>
        <taxon>Punica</taxon>
    </lineage>
</organism>
<protein>
    <submittedName>
        <fullName evidence="2">Uncharacterized protein</fullName>
    </submittedName>
</protein>
<feature type="compositionally biased region" description="Basic and acidic residues" evidence="1">
    <location>
        <begin position="1"/>
        <end position="21"/>
    </location>
</feature>
<dbReference type="Proteomes" id="UP000233551">
    <property type="component" value="Unassembled WGS sequence"/>
</dbReference>
<sequence>MAKSGRLDQIVKSKKFRETGAKKQKVAPAERRDNHAEGEVDDGNVEGGRGEDEGCVAFGEEEAGPEAKNKGVGKARGMIEGDASIDVVGGVDDESGGDRDGGAEKGDSVVGDGERLMIERRRDRNLRTEAVEGFDFRAKVIDGLTVGGR</sequence>
<evidence type="ECO:0000313" key="2">
    <source>
        <dbReference type="EMBL" id="PKI79446.1"/>
    </source>
</evidence>
<feature type="region of interest" description="Disordered" evidence="1">
    <location>
        <begin position="1"/>
        <end position="115"/>
    </location>
</feature>
<keyword evidence="3" id="KW-1185">Reference proteome</keyword>
<reference evidence="2 3" key="1">
    <citation type="submission" date="2017-11" db="EMBL/GenBank/DDBJ databases">
        <title>De-novo sequencing of pomegranate (Punica granatum L.) genome.</title>
        <authorList>
            <person name="Akparov Z."/>
            <person name="Amiraslanov A."/>
            <person name="Hajiyeva S."/>
            <person name="Abbasov M."/>
            <person name="Kaur K."/>
            <person name="Hamwieh A."/>
            <person name="Solovyev V."/>
            <person name="Salamov A."/>
            <person name="Braich B."/>
            <person name="Kosarev P."/>
            <person name="Mahmoud A."/>
            <person name="Hajiyev E."/>
            <person name="Babayeva S."/>
            <person name="Izzatullayeva V."/>
            <person name="Mammadov A."/>
            <person name="Mammadov A."/>
            <person name="Sharifova S."/>
            <person name="Ojaghi J."/>
            <person name="Eynullazada K."/>
            <person name="Bayramov B."/>
            <person name="Abdulazimova A."/>
            <person name="Shahmuradov I."/>
        </authorList>
    </citation>
    <scope>NUCLEOTIDE SEQUENCE [LARGE SCALE GENOMIC DNA]</scope>
    <source>
        <strain evidence="3">cv. AG2017</strain>
        <tissue evidence="2">Leaf</tissue>
    </source>
</reference>
<name>A0A2I0LG51_PUNGR</name>
<feature type="compositionally biased region" description="Basic and acidic residues" evidence="1">
    <location>
        <begin position="96"/>
        <end position="115"/>
    </location>
</feature>
<proteinExistence type="predicted"/>
<gene>
    <name evidence="2" type="ORF">CRG98_000193</name>
</gene>
<accession>A0A2I0LG51</accession>
<dbReference type="EMBL" id="PGOL01000005">
    <property type="protein sequence ID" value="PKI79446.1"/>
    <property type="molecule type" value="Genomic_DNA"/>
</dbReference>
<evidence type="ECO:0000256" key="1">
    <source>
        <dbReference type="SAM" id="MobiDB-lite"/>
    </source>
</evidence>
<evidence type="ECO:0000313" key="3">
    <source>
        <dbReference type="Proteomes" id="UP000233551"/>
    </source>
</evidence>